<dbReference type="RefSeq" id="WP_120328185.1">
    <property type="nucleotide sequence ID" value="NZ_JBFAVT010000012.1"/>
</dbReference>
<sequence length="527" mass="54527">MIKNSARRWLAGLGVAGAFVAASATPAFAEEPEITLGWYFSDTTVAAGTPGKVEAGVISASASTVLHEFTVRYDYTDLVGTVDVTAFEDTFDECSSPSKGLLVCTSMWEEIVEEWGLGGLFPVQITPTKTAKDGDSGTLKTTVSAAGIDAVSTESTVRVGEGVDLAAGPQSSFSLNPGKSYTAPLKVSNVGDSVAKGAVAVFFNDYGMNAAKRFSNCTYVGDILRACHFDGDLAGHSSFSTSLPYVLGSDTFAPGLVYGEILWLTPAEFEDFAGYVKRQGMNFGEPGTDGELSLTEAGGDKVSTQGFQADTQPDNNWSSVEVKVTGKNSTDLEALGDKVGGKAGDTVKATVGVRNNGPATLDRNRAASSVTYLTLGVPKGTTAVEVPQTCMPENGDEWGEPGEPGAAHYRCFFGSFLKAGDTATLDFTLRIDKVIANATGTVKINVPCACDGGFYADLKPANDTTKLLVNATADGDGGQGGGDDGDGPTLPITGSSTGLIAGVGALLLVAGVGGYVLARRRKTRFVA</sequence>
<proteinExistence type="predicted"/>
<comment type="caution">
    <text evidence="3">The sequence shown here is derived from an EMBL/GenBank/DDBJ whole genome shotgun (WGS) entry which is preliminary data.</text>
</comment>
<protein>
    <submittedName>
        <fullName evidence="3">LPXTG cell wall anchor domain-containing protein</fullName>
    </submittedName>
</protein>
<dbReference type="NCBIfam" id="TIGR01167">
    <property type="entry name" value="LPXTG_anchor"/>
    <property type="match status" value="1"/>
</dbReference>
<reference evidence="3 4" key="1">
    <citation type="journal article" date="2018" name="Int. J. Syst. Evol. Microbiol.">
        <title>Micromonospora globbae sp. nov., an endophytic actinomycete isolated from roots of Globba winitii C. H. Wright.</title>
        <authorList>
            <person name="Kuncharoen N."/>
            <person name="Pittayakhajonwut P."/>
            <person name="Tanasupawat S."/>
        </authorList>
    </citation>
    <scope>NUCLEOTIDE SEQUENCE [LARGE SCALE GENOMIC DNA]</scope>
    <source>
        <strain evidence="3 4">WPS1-2</strain>
    </source>
</reference>
<feature type="chain" id="PRO_5019391164" evidence="2">
    <location>
        <begin position="30"/>
        <end position="527"/>
    </location>
</feature>
<keyword evidence="1" id="KW-1133">Transmembrane helix</keyword>
<dbReference type="OrthoDB" id="3967140at2"/>
<name>A0A420F3B5_9ACTN</name>
<evidence type="ECO:0000313" key="4">
    <source>
        <dbReference type="Proteomes" id="UP000285744"/>
    </source>
</evidence>
<feature type="transmembrane region" description="Helical" evidence="1">
    <location>
        <begin position="498"/>
        <end position="518"/>
    </location>
</feature>
<keyword evidence="2" id="KW-0732">Signal</keyword>
<gene>
    <name evidence="3" type="ORF">D7I43_10175</name>
</gene>
<keyword evidence="1" id="KW-0472">Membrane</keyword>
<dbReference type="AlphaFoldDB" id="A0A420F3B5"/>
<dbReference type="EMBL" id="RAQQ01000006">
    <property type="protein sequence ID" value="RKF27417.1"/>
    <property type="molecule type" value="Genomic_DNA"/>
</dbReference>
<evidence type="ECO:0000313" key="3">
    <source>
        <dbReference type="EMBL" id="RKF27417.1"/>
    </source>
</evidence>
<feature type="signal peptide" evidence="2">
    <location>
        <begin position="1"/>
        <end position="29"/>
    </location>
</feature>
<dbReference type="PROSITE" id="PS51318">
    <property type="entry name" value="TAT"/>
    <property type="match status" value="1"/>
</dbReference>
<evidence type="ECO:0000256" key="2">
    <source>
        <dbReference type="SAM" id="SignalP"/>
    </source>
</evidence>
<accession>A0A420F3B5</accession>
<evidence type="ECO:0000256" key="1">
    <source>
        <dbReference type="SAM" id="Phobius"/>
    </source>
</evidence>
<dbReference type="Proteomes" id="UP000285744">
    <property type="component" value="Unassembled WGS sequence"/>
</dbReference>
<keyword evidence="1" id="KW-0812">Transmembrane</keyword>
<dbReference type="InterPro" id="IPR006311">
    <property type="entry name" value="TAT_signal"/>
</dbReference>
<organism evidence="3 4">
    <name type="scientific">Micromonospora globbae</name>
    <dbReference type="NCBI Taxonomy" id="1894969"/>
    <lineage>
        <taxon>Bacteria</taxon>
        <taxon>Bacillati</taxon>
        <taxon>Actinomycetota</taxon>
        <taxon>Actinomycetes</taxon>
        <taxon>Micromonosporales</taxon>
        <taxon>Micromonosporaceae</taxon>
        <taxon>Micromonospora</taxon>
    </lineage>
</organism>